<dbReference type="Pfam" id="PF00497">
    <property type="entry name" value="SBP_bac_3"/>
    <property type="match status" value="1"/>
</dbReference>
<evidence type="ECO:0000259" key="5">
    <source>
        <dbReference type="SMART" id="SM00079"/>
    </source>
</evidence>
<gene>
    <name evidence="6" type="ORF">ACFODT_08680</name>
</gene>
<dbReference type="SUPFAM" id="SSF53850">
    <property type="entry name" value="Periplasmic binding protein-like II"/>
    <property type="match status" value="1"/>
</dbReference>
<dbReference type="PANTHER" id="PTHR35936">
    <property type="entry name" value="MEMBRANE-BOUND LYTIC MUREIN TRANSGLYCOSYLASE F"/>
    <property type="match status" value="1"/>
</dbReference>
<feature type="domain" description="Ionotropic glutamate receptor C-terminal" evidence="5">
    <location>
        <begin position="40"/>
        <end position="262"/>
    </location>
</feature>
<name>A0ABV7CAM6_9VIBR</name>
<evidence type="ECO:0000256" key="1">
    <source>
        <dbReference type="ARBA" id="ARBA00010333"/>
    </source>
</evidence>
<feature type="chain" id="PRO_5047263400" evidence="3">
    <location>
        <begin position="27"/>
        <end position="270"/>
    </location>
</feature>
<accession>A0ABV7CAM6</accession>
<dbReference type="PANTHER" id="PTHR35936:SF38">
    <property type="entry name" value="GLUTAMINE-BINDING PERIPLASMIC PROTEIN"/>
    <property type="match status" value="1"/>
</dbReference>
<keyword evidence="7" id="KW-1185">Reference proteome</keyword>
<feature type="signal peptide" evidence="3">
    <location>
        <begin position="1"/>
        <end position="26"/>
    </location>
</feature>
<reference evidence="7" key="1">
    <citation type="journal article" date="2019" name="Int. J. Syst. Evol. Microbiol.">
        <title>The Global Catalogue of Microorganisms (GCM) 10K type strain sequencing project: providing services to taxonomists for standard genome sequencing and annotation.</title>
        <authorList>
            <consortium name="The Broad Institute Genomics Platform"/>
            <consortium name="The Broad Institute Genome Sequencing Center for Infectious Disease"/>
            <person name="Wu L."/>
            <person name="Ma J."/>
        </authorList>
    </citation>
    <scope>NUCLEOTIDE SEQUENCE [LARGE SCALE GENOMIC DNA]</scope>
    <source>
        <strain evidence="7">KCTC 62784</strain>
    </source>
</reference>
<organism evidence="6 7">
    <name type="scientific">Vibrio zhugei</name>
    <dbReference type="NCBI Taxonomy" id="2479546"/>
    <lineage>
        <taxon>Bacteria</taxon>
        <taxon>Pseudomonadati</taxon>
        <taxon>Pseudomonadota</taxon>
        <taxon>Gammaproteobacteria</taxon>
        <taxon>Vibrionales</taxon>
        <taxon>Vibrionaceae</taxon>
        <taxon>Vibrio</taxon>
    </lineage>
</organism>
<dbReference type="Gene3D" id="3.40.190.10">
    <property type="entry name" value="Periplasmic binding protein-like II"/>
    <property type="match status" value="2"/>
</dbReference>
<dbReference type="EMBL" id="JBHRSE010000057">
    <property type="protein sequence ID" value="MFC3023898.1"/>
    <property type="molecule type" value="Genomic_DNA"/>
</dbReference>
<feature type="domain" description="Solute-binding protein family 3/N-terminal" evidence="4">
    <location>
        <begin position="40"/>
        <end position="263"/>
    </location>
</feature>
<dbReference type="SMART" id="SM00062">
    <property type="entry name" value="PBPb"/>
    <property type="match status" value="1"/>
</dbReference>
<evidence type="ECO:0000313" key="6">
    <source>
        <dbReference type="EMBL" id="MFC3023898.1"/>
    </source>
</evidence>
<comment type="similarity">
    <text evidence="1">Belongs to the bacterial solute-binding protein 3 family.</text>
</comment>
<keyword evidence="2 3" id="KW-0732">Signal</keyword>
<dbReference type="CDD" id="cd13629">
    <property type="entry name" value="PBP2_Dsm1740"/>
    <property type="match status" value="1"/>
</dbReference>
<evidence type="ECO:0000256" key="3">
    <source>
        <dbReference type="SAM" id="SignalP"/>
    </source>
</evidence>
<dbReference type="Proteomes" id="UP001595384">
    <property type="component" value="Unassembled WGS sequence"/>
</dbReference>
<sequence>MNTWMKATLTGVAMTCSLLAAGQAGATETSTLEQVLNSGKLRVCFDAGYMPFEMKSKDGRFVGFDIDVAKHMARSIGVKYEPVNTAWDGIIPALQTNKCDIIMAGMTITPKRNVKVNFAQPYIVIGQSIILSNKLKGKVKSYRDLNDPQYTIASKLGTTGAQATKRYLPKAKLDLFETEVDGVMQVQNGKADAFIYDFPYNSIYAAQHKGKVTHISKPFTYEPLGWAVRQNDPNFLNFLNGYLRQIKGDGTYDRIYDKWFKSTKWLKNVQ</sequence>
<dbReference type="RefSeq" id="WP_123014534.1">
    <property type="nucleotide sequence ID" value="NZ_AP024912.1"/>
</dbReference>
<proteinExistence type="inferred from homology"/>
<comment type="caution">
    <text evidence="6">The sequence shown here is derived from an EMBL/GenBank/DDBJ whole genome shotgun (WGS) entry which is preliminary data.</text>
</comment>
<dbReference type="SMART" id="SM00079">
    <property type="entry name" value="PBPe"/>
    <property type="match status" value="1"/>
</dbReference>
<dbReference type="InterPro" id="IPR001320">
    <property type="entry name" value="Iontro_rcpt_C"/>
</dbReference>
<evidence type="ECO:0000313" key="7">
    <source>
        <dbReference type="Proteomes" id="UP001595384"/>
    </source>
</evidence>
<evidence type="ECO:0000256" key="2">
    <source>
        <dbReference type="ARBA" id="ARBA00022729"/>
    </source>
</evidence>
<evidence type="ECO:0000259" key="4">
    <source>
        <dbReference type="SMART" id="SM00062"/>
    </source>
</evidence>
<dbReference type="InterPro" id="IPR001638">
    <property type="entry name" value="Solute-binding_3/MltF_N"/>
</dbReference>
<protein>
    <submittedName>
        <fullName evidence="6">Transporter substrate-binding domain-containing protein</fullName>
    </submittedName>
</protein>